<sequence length="271" mass="27605">MVDHQPSTPRGRIDWADDDDTLPDLGDMGFTIPSTTSANHLSVAAPAVDLISPIMMDGLRSLPDPGEVGGHSPSPHTPFALVEVPVPQAASNIEQKDADQDATPTPADADKELKSVPASVAEDTPTAESLGADAPTDAQKESGLEASIHAPTKAPTPSGSPRASRFTSPRGRGTFNHSHSGPPAHPRGGHRFSKSGSASPVHNRFGRGEGDSPSHGRTHSTPPAGGPHRVPASRPVISGDAISRLAKTIGGALPGHGKAPSSVSVAGGGEQ</sequence>
<feature type="compositionally biased region" description="Polar residues" evidence="1">
    <location>
        <begin position="155"/>
        <end position="167"/>
    </location>
</feature>
<dbReference type="EMBL" id="ML178816">
    <property type="protein sequence ID" value="TFL05672.1"/>
    <property type="molecule type" value="Genomic_DNA"/>
</dbReference>
<reference evidence="2 3" key="1">
    <citation type="journal article" date="2019" name="Nat. Ecol. Evol.">
        <title>Megaphylogeny resolves global patterns of mushroom evolution.</title>
        <authorList>
            <person name="Varga T."/>
            <person name="Krizsan K."/>
            <person name="Foldi C."/>
            <person name="Dima B."/>
            <person name="Sanchez-Garcia M."/>
            <person name="Sanchez-Ramirez S."/>
            <person name="Szollosi G.J."/>
            <person name="Szarkandi J.G."/>
            <person name="Papp V."/>
            <person name="Albert L."/>
            <person name="Andreopoulos W."/>
            <person name="Angelini C."/>
            <person name="Antonin V."/>
            <person name="Barry K.W."/>
            <person name="Bougher N.L."/>
            <person name="Buchanan P."/>
            <person name="Buyck B."/>
            <person name="Bense V."/>
            <person name="Catcheside P."/>
            <person name="Chovatia M."/>
            <person name="Cooper J."/>
            <person name="Damon W."/>
            <person name="Desjardin D."/>
            <person name="Finy P."/>
            <person name="Geml J."/>
            <person name="Haridas S."/>
            <person name="Hughes K."/>
            <person name="Justo A."/>
            <person name="Karasinski D."/>
            <person name="Kautmanova I."/>
            <person name="Kiss B."/>
            <person name="Kocsube S."/>
            <person name="Kotiranta H."/>
            <person name="LaButti K.M."/>
            <person name="Lechner B.E."/>
            <person name="Liimatainen K."/>
            <person name="Lipzen A."/>
            <person name="Lukacs Z."/>
            <person name="Mihaltcheva S."/>
            <person name="Morgado L.N."/>
            <person name="Niskanen T."/>
            <person name="Noordeloos M.E."/>
            <person name="Ohm R.A."/>
            <person name="Ortiz-Santana B."/>
            <person name="Ovrebo C."/>
            <person name="Racz N."/>
            <person name="Riley R."/>
            <person name="Savchenko A."/>
            <person name="Shiryaev A."/>
            <person name="Soop K."/>
            <person name="Spirin V."/>
            <person name="Szebenyi C."/>
            <person name="Tomsovsky M."/>
            <person name="Tulloss R.E."/>
            <person name="Uehling J."/>
            <person name="Grigoriev I.V."/>
            <person name="Vagvolgyi C."/>
            <person name="Papp T."/>
            <person name="Martin F.M."/>
            <person name="Miettinen O."/>
            <person name="Hibbett D.S."/>
            <person name="Nagy L.G."/>
        </authorList>
    </citation>
    <scope>NUCLEOTIDE SEQUENCE [LARGE SCALE GENOMIC DNA]</scope>
    <source>
        <strain evidence="2 3">CBS 309.79</strain>
    </source>
</reference>
<accession>A0A5C3QUR3</accession>
<dbReference type="AlphaFoldDB" id="A0A5C3QUR3"/>
<dbReference type="STRING" id="1884261.A0A5C3QUR3"/>
<protein>
    <submittedName>
        <fullName evidence="2">Uncharacterized protein</fullName>
    </submittedName>
</protein>
<organism evidence="2 3">
    <name type="scientific">Pterulicium gracile</name>
    <dbReference type="NCBI Taxonomy" id="1884261"/>
    <lineage>
        <taxon>Eukaryota</taxon>
        <taxon>Fungi</taxon>
        <taxon>Dikarya</taxon>
        <taxon>Basidiomycota</taxon>
        <taxon>Agaricomycotina</taxon>
        <taxon>Agaricomycetes</taxon>
        <taxon>Agaricomycetidae</taxon>
        <taxon>Agaricales</taxon>
        <taxon>Pleurotineae</taxon>
        <taxon>Pterulaceae</taxon>
        <taxon>Pterulicium</taxon>
    </lineage>
</organism>
<evidence type="ECO:0000313" key="2">
    <source>
        <dbReference type="EMBL" id="TFL05672.1"/>
    </source>
</evidence>
<feature type="region of interest" description="Disordered" evidence="1">
    <location>
        <begin position="1"/>
        <end position="20"/>
    </location>
</feature>
<keyword evidence="3" id="KW-1185">Reference proteome</keyword>
<dbReference type="OrthoDB" id="3267789at2759"/>
<feature type="region of interest" description="Disordered" evidence="1">
    <location>
        <begin position="93"/>
        <end position="271"/>
    </location>
</feature>
<name>A0A5C3QUR3_9AGAR</name>
<evidence type="ECO:0000256" key="1">
    <source>
        <dbReference type="SAM" id="MobiDB-lite"/>
    </source>
</evidence>
<dbReference type="Proteomes" id="UP000305067">
    <property type="component" value="Unassembled WGS sequence"/>
</dbReference>
<gene>
    <name evidence="2" type="ORF">BDV98DRAFT_560437</name>
</gene>
<evidence type="ECO:0000313" key="3">
    <source>
        <dbReference type="Proteomes" id="UP000305067"/>
    </source>
</evidence>
<proteinExistence type="predicted"/>